<dbReference type="Proteomes" id="UP001174936">
    <property type="component" value="Unassembled WGS sequence"/>
</dbReference>
<comment type="caution">
    <text evidence="2">The sequence shown here is derived from an EMBL/GenBank/DDBJ whole genome shotgun (WGS) entry which is preliminary data.</text>
</comment>
<protein>
    <submittedName>
        <fullName evidence="2">Uncharacterized protein</fullName>
    </submittedName>
</protein>
<reference evidence="2" key="1">
    <citation type="submission" date="2023-06" db="EMBL/GenBank/DDBJ databases">
        <title>Genome-scale phylogeny and comparative genomics of the fungal order Sordariales.</title>
        <authorList>
            <consortium name="Lawrence Berkeley National Laboratory"/>
            <person name="Hensen N."/>
            <person name="Bonometti L."/>
            <person name="Westerberg I."/>
            <person name="Brannstrom I.O."/>
            <person name="Guillou S."/>
            <person name="Cros-Aarteil S."/>
            <person name="Calhoun S."/>
            <person name="Haridas S."/>
            <person name="Kuo A."/>
            <person name="Mondo S."/>
            <person name="Pangilinan J."/>
            <person name="Riley R."/>
            <person name="Labutti K."/>
            <person name="Andreopoulos B."/>
            <person name="Lipzen A."/>
            <person name="Chen C."/>
            <person name="Yanf M."/>
            <person name="Daum C."/>
            <person name="Ng V."/>
            <person name="Clum A."/>
            <person name="Steindorff A."/>
            <person name="Ohm R."/>
            <person name="Martin F."/>
            <person name="Silar P."/>
            <person name="Natvig D."/>
            <person name="Lalanne C."/>
            <person name="Gautier V."/>
            <person name="Ament-Velasquez S.L."/>
            <person name="Kruys A."/>
            <person name="Hutchinson M.I."/>
            <person name="Powell A.J."/>
            <person name="Barry K."/>
            <person name="Miller A.N."/>
            <person name="Grigoriev I.V."/>
            <person name="Debuchy R."/>
            <person name="Gladieux P."/>
            <person name="Thoren M.H."/>
            <person name="Johannesson H."/>
        </authorList>
    </citation>
    <scope>NUCLEOTIDE SEQUENCE</scope>
    <source>
        <strain evidence="2">SMH2532-1</strain>
    </source>
</reference>
<feature type="region of interest" description="Disordered" evidence="1">
    <location>
        <begin position="91"/>
        <end position="115"/>
    </location>
</feature>
<keyword evidence="3" id="KW-1185">Reference proteome</keyword>
<evidence type="ECO:0000313" key="2">
    <source>
        <dbReference type="EMBL" id="KAK0651685.1"/>
    </source>
</evidence>
<proteinExistence type="predicted"/>
<dbReference type="AlphaFoldDB" id="A0AA39YGV6"/>
<accession>A0AA39YGV6</accession>
<name>A0AA39YGV6_9PEZI</name>
<evidence type="ECO:0000313" key="3">
    <source>
        <dbReference type="Proteomes" id="UP001174936"/>
    </source>
</evidence>
<organism evidence="2 3">
    <name type="scientific">Cercophora newfieldiana</name>
    <dbReference type="NCBI Taxonomy" id="92897"/>
    <lineage>
        <taxon>Eukaryota</taxon>
        <taxon>Fungi</taxon>
        <taxon>Dikarya</taxon>
        <taxon>Ascomycota</taxon>
        <taxon>Pezizomycotina</taxon>
        <taxon>Sordariomycetes</taxon>
        <taxon>Sordariomycetidae</taxon>
        <taxon>Sordariales</taxon>
        <taxon>Lasiosphaeriaceae</taxon>
        <taxon>Cercophora</taxon>
    </lineage>
</organism>
<sequence>MIFPSHFTALGKGHRFESGIIHTDSFCFFFKSLSLFVCIPSCMARLRDPTLYPLGRGPSDSFFASGSRILSSAGTEPITLGLSGCTESEAEGNRAAAPSPPTCHGAAPTTRADRHPEARTVAQESAAISSLSPISIMCVEWHVATAFLWFY</sequence>
<gene>
    <name evidence="2" type="ORF">B0T16DRAFT_84765</name>
</gene>
<dbReference type="EMBL" id="JAULSV010000002">
    <property type="protein sequence ID" value="KAK0651685.1"/>
    <property type="molecule type" value="Genomic_DNA"/>
</dbReference>
<evidence type="ECO:0000256" key="1">
    <source>
        <dbReference type="SAM" id="MobiDB-lite"/>
    </source>
</evidence>